<dbReference type="Proteomes" id="UP000240206">
    <property type="component" value="Unassembled WGS sequence"/>
</dbReference>
<dbReference type="STRING" id="1910958.BTM30_06430"/>
<evidence type="ECO:0000256" key="2">
    <source>
        <dbReference type="SAM" id="Phobius"/>
    </source>
</evidence>
<dbReference type="EMBL" id="PXVC01000017">
    <property type="protein sequence ID" value="PSI01848.1"/>
    <property type="molecule type" value="Genomic_DNA"/>
</dbReference>
<reference evidence="4" key="1">
    <citation type="submission" date="2018-03" db="EMBL/GenBank/DDBJ databases">
        <title>Ecological and genomic features of two cosmopolitan and abundant freshwater picocyanobacteria.</title>
        <authorList>
            <person name="Cabello-Yeves P.J."/>
            <person name="Picazo A."/>
            <person name="Camacho A."/>
            <person name="Callieri C."/>
            <person name="Rosselli R."/>
            <person name="Roda-Garcia J."/>
            <person name="Coutinho F.H."/>
            <person name="Rodriguez-Valera F."/>
        </authorList>
    </citation>
    <scope>NUCLEOTIDE SEQUENCE [LARGE SCALE GENOMIC DNA]</scope>
    <source>
        <strain evidence="4">Tous</strain>
    </source>
</reference>
<organism evidence="3 4">
    <name type="scientific">Synechococcus lacustris str. Tous</name>
    <dbReference type="NCBI Taxonomy" id="1910958"/>
    <lineage>
        <taxon>Bacteria</taxon>
        <taxon>Bacillati</taxon>
        <taxon>Cyanobacteriota</taxon>
        <taxon>Cyanophyceae</taxon>
        <taxon>Synechococcales</taxon>
        <taxon>Synechococcaceae</taxon>
        <taxon>Synechococcus</taxon>
    </lineage>
</organism>
<gene>
    <name evidence="3" type="ORF">C7K08_05505</name>
</gene>
<keyword evidence="4" id="KW-1185">Reference proteome</keyword>
<dbReference type="AlphaFoldDB" id="A0A2P7EF68"/>
<evidence type="ECO:0000313" key="3">
    <source>
        <dbReference type="EMBL" id="PSI01848.1"/>
    </source>
</evidence>
<sequence>MRRNRSYWELRAEQIMDRVFEPLEGSPARQKTIVTPTLTPSIPSKPAAKRWQLTTPTALLIGLTLASAVAAMFSMLLWRSWMQARQDLHQERQLLVLERLRELGPISPPNPTLIQLPPPLPPQLLPPSEANLPELDAGSFETAERTPEPIRVPIPTKPAAAGTSNTATPPLPELLGVVQVPGRGSTAIFNTSNGSVTAAIGDAIGNSGWRLQSASNDQAQISRQGVIHQLSLSSR</sequence>
<comment type="caution">
    <text evidence="3">The sequence shown here is derived from an EMBL/GenBank/DDBJ whole genome shotgun (WGS) entry which is preliminary data.</text>
</comment>
<proteinExistence type="predicted"/>
<keyword evidence="2" id="KW-0812">Transmembrane</keyword>
<accession>A0A2P7EF68</accession>
<evidence type="ECO:0000313" key="4">
    <source>
        <dbReference type="Proteomes" id="UP000240206"/>
    </source>
</evidence>
<feature type="region of interest" description="Disordered" evidence="1">
    <location>
        <begin position="143"/>
        <end position="170"/>
    </location>
</feature>
<keyword evidence="2" id="KW-1133">Transmembrane helix</keyword>
<keyword evidence="2" id="KW-0472">Membrane</keyword>
<feature type="transmembrane region" description="Helical" evidence="2">
    <location>
        <begin position="58"/>
        <end position="78"/>
    </location>
</feature>
<dbReference type="RefSeq" id="WP_133165159.1">
    <property type="nucleotide sequence ID" value="NZ_PXVC01000017.1"/>
</dbReference>
<name>A0A2P7EF68_9SYNE</name>
<protein>
    <submittedName>
        <fullName evidence="3">Uncharacterized protein</fullName>
    </submittedName>
</protein>
<evidence type="ECO:0000256" key="1">
    <source>
        <dbReference type="SAM" id="MobiDB-lite"/>
    </source>
</evidence>